<reference evidence="1 2" key="1">
    <citation type="submission" date="2015-11" db="EMBL/GenBank/DDBJ databases">
        <title>Expanding the genomic diversity of Burkholderia species for the development of highly accurate diagnostics.</title>
        <authorList>
            <person name="Sahl J."/>
            <person name="Keim P."/>
            <person name="Wagner D."/>
        </authorList>
    </citation>
    <scope>NUCLEOTIDE SEQUENCE [LARGE SCALE GENOMIC DNA]</scope>
    <source>
        <strain evidence="1 2">MSMB1137WGS</strain>
    </source>
</reference>
<protein>
    <submittedName>
        <fullName evidence="1">Uncharacterized protein</fullName>
    </submittedName>
</protein>
<gene>
    <name evidence="1" type="ORF">WK53_28335</name>
</gene>
<dbReference type="Proteomes" id="UP000056732">
    <property type="component" value="Unassembled WGS sequence"/>
</dbReference>
<accession>A0AAW3NHS0</accession>
<organism evidence="1 2">
    <name type="scientific">Burkholderia ubonensis</name>
    <dbReference type="NCBI Taxonomy" id="101571"/>
    <lineage>
        <taxon>Bacteria</taxon>
        <taxon>Pseudomonadati</taxon>
        <taxon>Pseudomonadota</taxon>
        <taxon>Betaproteobacteria</taxon>
        <taxon>Burkholderiales</taxon>
        <taxon>Burkholderiaceae</taxon>
        <taxon>Burkholderia</taxon>
        <taxon>Burkholderia cepacia complex</taxon>
    </lineage>
</organism>
<comment type="caution">
    <text evidence="1">The sequence shown here is derived from an EMBL/GenBank/DDBJ whole genome shotgun (WGS) entry which is preliminary data.</text>
</comment>
<evidence type="ECO:0000313" key="2">
    <source>
        <dbReference type="Proteomes" id="UP000056732"/>
    </source>
</evidence>
<sequence>MKAELRRVVDLLDTELGDSDSVVEGMTQEEIEDEYPVFAAMQIVVSLWEAIPDDEVTMPSNAALTAAQRAAIEFALGACAGHRAGEPHVAALESLLATNRAVGGESHHNDPQGGFIA</sequence>
<name>A0AAW3NHS0_9BURK</name>
<dbReference type="EMBL" id="LPDO01000040">
    <property type="protein sequence ID" value="KVT57960.1"/>
    <property type="molecule type" value="Genomic_DNA"/>
</dbReference>
<evidence type="ECO:0000313" key="1">
    <source>
        <dbReference type="EMBL" id="KVT57960.1"/>
    </source>
</evidence>
<proteinExistence type="predicted"/>
<dbReference type="AlphaFoldDB" id="A0AAW3NHS0"/>